<dbReference type="GO" id="GO:0030151">
    <property type="term" value="F:molybdenum ion binding"/>
    <property type="evidence" value="ECO:0007669"/>
    <property type="project" value="InterPro"/>
</dbReference>
<dbReference type="STRING" id="1576369.SAMN05421753_12075"/>
<evidence type="ECO:0000256" key="4">
    <source>
        <dbReference type="ARBA" id="ARBA00023002"/>
    </source>
</evidence>
<protein>
    <submittedName>
        <fullName evidence="7">Mo-co oxidoreductase dimerisation domain-containing protein</fullName>
    </submittedName>
</protein>
<dbReference type="Gene3D" id="3.90.420.10">
    <property type="entry name" value="Oxidoreductase, molybdopterin-binding domain"/>
    <property type="match status" value="1"/>
</dbReference>
<dbReference type="Proteomes" id="UP000199518">
    <property type="component" value="Unassembled WGS sequence"/>
</dbReference>
<organism evidence="7 8">
    <name type="scientific">Planctomicrobium piriforme</name>
    <dbReference type="NCBI Taxonomy" id="1576369"/>
    <lineage>
        <taxon>Bacteria</taxon>
        <taxon>Pseudomonadati</taxon>
        <taxon>Planctomycetota</taxon>
        <taxon>Planctomycetia</taxon>
        <taxon>Planctomycetales</taxon>
        <taxon>Planctomycetaceae</taxon>
        <taxon>Planctomicrobium</taxon>
    </lineage>
</organism>
<dbReference type="PRINTS" id="PR00407">
    <property type="entry name" value="EUMOPTERIN"/>
</dbReference>
<keyword evidence="3" id="KW-0479">Metal-binding</keyword>
<dbReference type="SUPFAM" id="SSF81296">
    <property type="entry name" value="E set domains"/>
    <property type="match status" value="1"/>
</dbReference>
<dbReference type="InterPro" id="IPR014756">
    <property type="entry name" value="Ig_E-set"/>
</dbReference>
<dbReference type="AlphaFoldDB" id="A0A1I3RD31"/>
<evidence type="ECO:0000259" key="5">
    <source>
        <dbReference type="Pfam" id="PF00174"/>
    </source>
</evidence>
<dbReference type="EMBL" id="FOQD01000020">
    <property type="protein sequence ID" value="SFJ43579.1"/>
    <property type="molecule type" value="Genomic_DNA"/>
</dbReference>
<sequence length="371" mass="41131">MPHPSSKHSVQFGSDASTAWKPGGLIIREKEPLNLEFPFSNLQTVITPTNQFFVRSHFPVPSISAEDWRLEVTGEVDAPFKLSYDELRRLPAETRSATIECAGNGRAFLVPKAKGVLWETGAVGNANWTGVRLSTVLQRAGVKPQALEAVFQGADSGVSEEPKSPGVIYFERSLPLTKANRPEVLLAYQMNGQDLTREHGFPVRLVVPGWFGMASVKWLNKITLTATPFNGFWQTLEYAYFQDSPGGPSLVALSEMAVKATIAQPVFHETIASRTVARVCGAAWSGENEIDSVELSMDGGTRWVTAQLLGEPVPYSWRLWEYDWQTPARPGRYQLKARARDKTGEVQPSSRDQSRLGYMINHTVPLEIELV</sequence>
<dbReference type="PANTHER" id="PTHR19372:SF7">
    <property type="entry name" value="SULFITE OXIDASE, MITOCHONDRIAL"/>
    <property type="match status" value="1"/>
</dbReference>
<dbReference type="GO" id="GO:0006790">
    <property type="term" value="P:sulfur compound metabolic process"/>
    <property type="evidence" value="ECO:0007669"/>
    <property type="project" value="TreeGrafter"/>
</dbReference>
<dbReference type="CDD" id="cd02110">
    <property type="entry name" value="SO_family_Moco_dimer"/>
    <property type="match status" value="1"/>
</dbReference>
<gene>
    <name evidence="7" type="ORF">SAMN05421753_12075</name>
</gene>
<dbReference type="InterPro" id="IPR036374">
    <property type="entry name" value="OxRdtase_Mopterin-bd_sf"/>
</dbReference>
<reference evidence="8" key="1">
    <citation type="submission" date="2016-10" db="EMBL/GenBank/DDBJ databases">
        <authorList>
            <person name="Varghese N."/>
            <person name="Submissions S."/>
        </authorList>
    </citation>
    <scope>NUCLEOTIDE SEQUENCE [LARGE SCALE GENOMIC DNA]</scope>
    <source>
        <strain evidence="8">DSM 26348</strain>
    </source>
</reference>
<dbReference type="PANTHER" id="PTHR19372">
    <property type="entry name" value="SULFITE REDUCTASE"/>
    <property type="match status" value="1"/>
</dbReference>
<dbReference type="InterPro" id="IPR000572">
    <property type="entry name" value="OxRdtase_Mopterin-bd_dom"/>
</dbReference>
<accession>A0A1I3RD31</accession>
<keyword evidence="2" id="KW-0500">Molybdenum</keyword>
<evidence type="ECO:0000256" key="1">
    <source>
        <dbReference type="ARBA" id="ARBA00001924"/>
    </source>
</evidence>
<dbReference type="Gene3D" id="2.60.40.650">
    <property type="match status" value="1"/>
</dbReference>
<dbReference type="GO" id="GO:0043546">
    <property type="term" value="F:molybdopterin cofactor binding"/>
    <property type="evidence" value="ECO:0007669"/>
    <property type="project" value="TreeGrafter"/>
</dbReference>
<feature type="domain" description="Moybdenum cofactor oxidoreductase dimerisation" evidence="6">
    <location>
        <begin position="253"/>
        <end position="361"/>
    </location>
</feature>
<dbReference type="SUPFAM" id="SSF56524">
    <property type="entry name" value="Oxidoreductase molybdopterin-binding domain"/>
    <property type="match status" value="1"/>
</dbReference>
<evidence type="ECO:0000313" key="8">
    <source>
        <dbReference type="Proteomes" id="UP000199518"/>
    </source>
</evidence>
<evidence type="ECO:0000256" key="2">
    <source>
        <dbReference type="ARBA" id="ARBA00022505"/>
    </source>
</evidence>
<dbReference type="RefSeq" id="WP_092055747.1">
    <property type="nucleotide sequence ID" value="NZ_FOQD01000020.1"/>
</dbReference>
<dbReference type="Pfam" id="PF03404">
    <property type="entry name" value="Mo-co_dimer"/>
    <property type="match status" value="1"/>
</dbReference>
<name>A0A1I3RD31_9PLAN</name>
<evidence type="ECO:0000259" key="6">
    <source>
        <dbReference type="Pfam" id="PF03404"/>
    </source>
</evidence>
<comment type="cofactor">
    <cofactor evidence="1">
        <name>Mo-molybdopterin</name>
        <dbReference type="ChEBI" id="CHEBI:71302"/>
    </cofactor>
</comment>
<keyword evidence="8" id="KW-1185">Reference proteome</keyword>
<evidence type="ECO:0000256" key="3">
    <source>
        <dbReference type="ARBA" id="ARBA00022723"/>
    </source>
</evidence>
<dbReference type="OrthoDB" id="9778777at2"/>
<dbReference type="GO" id="GO:0008482">
    <property type="term" value="F:sulfite oxidase activity"/>
    <property type="evidence" value="ECO:0007669"/>
    <property type="project" value="TreeGrafter"/>
</dbReference>
<dbReference type="InterPro" id="IPR005066">
    <property type="entry name" value="MoCF_OxRdtse_dimer"/>
</dbReference>
<dbReference type="Pfam" id="PF00174">
    <property type="entry name" value="Oxidored_molyb"/>
    <property type="match status" value="1"/>
</dbReference>
<proteinExistence type="predicted"/>
<feature type="domain" description="Oxidoreductase molybdopterin-binding" evidence="5">
    <location>
        <begin position="57"/>
        <end position="233"/>
    </location>
</feature>
<dbReference type="InterPro" id="IPR008335">
    <property type="entry name" value="Mopterin_OxRdtase_euk"/>
</dbReference>
<evidence type="ECO:0000313" key="7">
    <source>
        <dbReference type="EMBL" id="SFJ43579.1"/>
    </source>
</evidence>
<keyword evidence="4" id="KW-0560">Oxidoreductase</keyword>
<dbReference type="GO" id="GO:0020037">
    <property type="term" value="F:heme binding"/>
    <property type="evidence" value="ECO:0007669"/>
    <property type="project" value="TreeGrafter"/>
</dbReference>